<reference evidence="12 13" key="1">
    <citation type="submission" date="2009-11" db="EMBL/GenBank/DDBJ databases">
        <title>Annotation of Allomyces macrogynus ATCC 38327.</title>
        <authorList>
            <consortium name="The Broad Institute Genome Sequencing Platform"/>
            <person name="Russ C."/>
            <person name="Cuomo C."/>
            <person name="Burger G."/>
            <person name="Gray M.W."/>
            <person name="Holland P.W.H."/>
            <person name="King N."/>
            <person name="Lang F.B.F."/>
            <person name="Roger A.J."/>
            <person name="Ruiz-Trillo I."/>
            <person name="Young S.K."/>
            <person name="Zeng Q."/>
            <person name="Gargeya S."/>
            <person name="Fitzgerald M."/>
            <person name="Haas B."/>
            <person name="Abouelleil A."/>
            <person name="Alvarado L."/>
            <person name="Arachchi H.M."/>
            <person name="Berlin A."/>
            <person name="Chapman S.B."/>
            <person name="Gearin G."/>
            <person name="Goldberg J."/>
            <person name="Griggs A."/>
            <person name="Gujja S."/>
            <person name="Hansen M."/>
            <person name="Heiman D."/>
            <person name="Howarth C."/>
            <person name="Larimer J."/>
            <person name="Lui A."/>
            <person name="MacDonald P.J.P."/>
            <person name="McCowen C."/>
            <person name="Montmayeur A."/>
            <person name="Murphy C."/>
            <person name="Neiman D."/>
            <person name="Pearson M."/>
            <person name="Priest M."/>
            <person name="Roberts A."/>
            <person name="Saif S."/>
            <person name="Shea T."/>
            <person name="Sisk P."/>
            <person name="Stolte C."/>
            <person name="Sykes S."/>
            <person name="Wortman J."/>
            <person name="Nusbaum C."/>
            <person name="Birren B."/>
        </authorList>
    </citation>
    <scope>NUCLEOTIDE SEQUENCE [LARGE SCALE GENOMIC DNA]</scope>
    <source>
        <strain evidence="12 13">ATCC 38327</strain>
    </source>
</reference>
<accession>A0A0L0RV40</accession>
<evidence type="ECO:0008006" key="14">
    <source>
        <dbReference type="Google" id="ProtNLM"/>
    </source>
</evidence>
<dbReference type="InterPro" id="IPR018108">
    <property type="entry name" value="MCP_transmembrane"/>
</dbReference>
<keyword evidence="13" id="KW-1185">Reference proteome</keyword>
<dbReference type="eggNOG" id="KOG0752">
    <property type="taxonomic scope" value="Eukaryota"/>
</dbReference>
<proteinExistence type="inferred from homology"/>
<comment type="subcellular location">
    <subcellularLocation>
        <location evidence="1">Mitochondrion membrane</location>
        <topology evidence="1">Multi-pass membrane protein</topology>
    </subcellularLocation>
</comment>
<evidence type="ECO:0000256" key="7">
    <source>
        <dbReference type="ARBA" id="ARBA00023128"/>
    </source>
</evidence>
<feature type="repeat" description="Solcar" evidence="9">
    <location>
        <begin position="24"/>
        <end position="116"/>
    </location>
</feature>
<feature type="region of interest" description="Disordered" evidence="11">
    <location>
        <begin position="1"/>
        <end position="27"/>
    </location>
</feature>
<keyword evidence="7" id="KW-0496">Mitochondrion</keyword>
<keyword evidence="3 10" id="KW-0813">Transport</keyword>
<dbReference type="InterPro" id="IPR023395">
    <property type="entry name" value="MCP_dom_sf"/>
</dbReference>
<evidence type="ECO:0000256" key="4">
    <source>
        <dbReference type="ARBA" id="ARBA00022692"/>
    </source>
</evidence>
<dbReference type="EMBL" id="GG745328">
    <property type="protein sequence ID" value="KNE54168.1"/>
    <property type="molecule type" value="Genomic_DNA"/>
</dbReference>
<comment type="similarity">
    <text evidence="2 10">Belongs to the mitochondrial carrier (TC 2.A.29) family.</text>
</comment>
<keyword evidence="5" id="KW-0677">Repeat</keyword>
<dbReference type="PANTHER" id="PTHR45624:SF10">
    <property type="entry name" value="SLC (SOLUTE CARRIER) HOMOLOG"/>
    <property type="match status" value="1"/>
</dbReference>
<evidence type="ECO:0000256" key="1">
    <source>
        <dbReference type="ARBA" id="ARBA00004225"/>
    </source>
</evidence>
<dbReference type="STRING" id="578462.A0A0L0RV40"/>
<dbReference type="InterPro" id="IPR002067">
    <property type="entry name" value="MCP"/>
</dbReference>
<feature type="compositionally biased region" description="Basic and acidic residues" evidence="11">
    <location>
        <begin position="1"/>
        <end position="23"/>
    </location>
</feature>
<dbReference type="PRINTS" id="PR00926">
    <property type="entry name" value="MITOCARRIER"/>
</dbReference>
<dbReference type="InterPro" id="IPR050567">
    <property type="entry name" value="Mitochondrial_Carrier"/>
</dbReference>
<evidence type="ECO:0000256" key="11">
    <source>
        <dbReference type="SAM" id="MobiDB-lite"/>
    </source>
</evidence>
<protein>
    <recommendedName>
        <fullName evidence="14">Mitochondrial thiamine pyrophosphate carrier 1</fullName>
    </recommendedName>
</protein>
<evidence type="ECO:0000256" key="2">
    <source>
        <dbReference type="ARBA" id="ARBA00006375"/>
    </source>
</evidence>
<dbReference type="GO" id="GO:0022857">
    <property type="term" value="F:transmembrane transporter activity"/>
    <property type="evidence" value="ECO:0007669"/>
    <property type="project" value="TreeGrafter"/>
</dbReference>
<sequence>MATRSTERNGSESSREGRPDPRKLSSTQTALCGATAGGISRMAISPIDVVKIRLQLQQHHSVAGAQVKYANFLDACRKIVREEGVTAFWKGNIPAELLYLVYGGVQFWSYAQINTLLRERQDMIGPTGQKYIAGAAAGTIATVATVASYPFDLMRTRFAIQASGQAKVYPSVLRAISSIYRADGLRGFYSGLGPSITQIVPYMGLTFGAYESLKILYLTHLPPTFYAWEPVLCGALAGTLAKLGVYPFDTVRKRVQVVCGPTHAYVLAVAQARTTSAVHVALDMARREGVRAFYRGLVPGLVKAGPSSAVTFWAYEWASAVCARWNEYWAEEEEWWRWQQRV</sequence>
<reference evidence="13" key="2">
    <citation type="submission" date="2009-11" db="EMBL/GenBank/DDBJ databases">
        <title>The Genome Sequence of Allomyces macrogynus strain ATCC 38327.</title>
        <authorList>
            <consortium name="The Broad Institute Genome Sequencing Platform"/>
            <person name="Russ C."/>
            <person name="Cuomo C."/>
            <person name="Shea T."/>
            <person name="Young S.K."/>
            <person name="Zeng Q."/>
            <person name="Koehrsen M."/>
            <person name="Haas B."/>
            <person name="Borodovsky M."/>
            <person name="Guigo R."/>
            <person name="Alvarado L."/>
            <person name="Berlin A."/>
            <person name="Borenstein D."/>
            <person name="Chen Z."/>
            <person name="Engels R."/>
            <person name="Freedman E."/>
            <person name="Gellesch M."/>
            <person name="Goldberg J."/>
            <person name="Griggs A."/>
            <person name="Gujja S."/>
            <person name="Heiman D."/>
            <person name="Hepburn T."/>
            <person name="Howarth C."/>
            <person name="Jen D."/>
            <person name="Larson L."/>
            <person name="Lewis B."/>
            <person name="Mehta T."/>
            <person name="Park D."/>
            <person name="Pearson M."/>
            <person name="Roberts A."/>
            <person name="Saif S."/>
            <person name="Shenoy N."/>
            <person name="Sisk P."/>
            <person name="Stolte C."/>
            <person name="Sykes S."/>
            <person name="Walk T."/>
            <person name="White J."/>
            <person name="Yandava C."/>
            <person name="Burger G."/>
            <person name="Gray M.W."/>
            <person name="Holland P.W.H."/>
            <person name="King N."/>
            <person name="Lang F.B.F."/>
            <person name="Roger A.J."/>
            <person name="Ruiz-Trillo I."/>
            <person name="Lander E."/>
            <person name="Nusbaum C."/>
        </authorList>
    </citation>
    <scope>NUCLEOTIDE SEQUENCE [LARGE SCALE GENOMIC DNA]</scope>
    <source>
        <strain evidence="13">ATCC 38327</strain>
    </source>
</reference>
<dbReference type="OrthoDB" id="18574at2759"/>
<evidence type="ECO:0000256" key="5">
    <source>
        <dbReference type="ARBA" id="ARBA00022737"/>
    </source>
</evidence>
<feature type="repeat" description="Solcar" evidence="9">
    <location>
        <begin position="225"/>
        <end position="321"/>
    </location>
</feature>
<dbReference type="AlphaFoldDB" id="A0A0L0RV40"/>
<evidence type="ECO:0000256" key="8">
    <source>
        <dbReference type="ARBA" id="ARBA00023136"/>
    </source>
</evidence>
<keyword evidence="8 9" id="KW-0472">Membrane</keyword>
<dbReference type="SUPFAM" id="SSF103506">
    <property type="entry name" value="Mitochondrial carrier"/>
    <property type="match status" value="1"/>
</dbReference>
<evidence type="ECO:0000313" key="12">
    <source>
        <dbReference type="EMBL" id="KNE54168.1"/>
    </source>
</evidence>
<evidence type="ECO:0000256" key="9">
    <source>
        <dbReference type="PROSITE-ProRule" id="PRU00282"/>
    </source>
</evidence>
<gene>
    <name evidence="12" type="ORF">AMAG_00165</name>
</gene>
<keyword evidence="4 9" id="KW-0812">Transmembrane</keyword>
<evidence type="ECO:0000256" key="3">
    <source>
        <dbReference type="ARBA" id="ARBA00022448"/>
    </source>
</evidence>
<feature type="repeat" description="Solcar" evidence="9">
    <location>
        <begin position="129"/>
        <end position="216"/>
    </location>
</feature>
<evidence type="ECO:0000313" key="13">
    <source>
        <dbReference type="Proteomes" id="UP000054350"/>
    </source>
</evidence>
<dbReference type="GO" id="GO:0031966">
    <property type="term" value="C:mitochondrial membrane"/>
    <property type="evidence" value="ECO:0007669"/>
    <property type="project" value="UniProtKB-SubCell"/>
</dbReference>
<dbReference type="PANTHER" id="PTHR45624">
    <property type="entry name" value="MITOCHONDRIAL BASIC AMINO ACIDS TRANSPORTER-RELATED"/>
    <property type="match status" value="1"/>
</dbReference>
<evidence type="ECO:0000256" key="10">
    <source>
        <dbReference type="RuleBase" id="RU000488"/>
    </source>
</evidence>
<name>A0A0L0RV40_ALLM3</name>
<dbReference type="OMA" id="MYVCYGA"/>
<dbReference type="VEuPathDB" id="FungiDB:AMAG_00165"/>
<evidence type="ECO:0000256" key="6">
    <source>
        <dbReference type="ARBA" id="ARBA00022989"/>
    </source>
</evidence>
<organism evidence="12 13">
    <name type="scientific">Allomyces macrogynus (strain ATCC 38327)</name>
    <name type="common">Allomyces javanicus var. macrogynus</name>
    <dbReference type="NCBI Taxonomy" id="578462"/>
    <lineage>
        <taxon>Eukaryota</taxon>
        <taxon>Fungi</taxon>
        <taxon>Fungi incertae sedis</taxon>
        <taxon>Blastocladiomycota</taxon>
        <taxon>Blastocladiomycetes</taxon>
        <taxon>Blastocladiales</taxon>
        <taxon>Blastocladiaceae</taxon>
        <taxon>Allomyces</taxon>
    </lineage>
</organism>
<dbReference type="Gene3D" id="1.50.40.10">
    <property type="entry name" value="Mitochondrial carrier domain"/>
    <property type="match status" value="1"/>
</dbReference>
<dbReference type="Proteomes" id="UP000054350">
    <property type="component" value="Unassembled WGS sequence"/>
</dbReference>
<dbReference type="PROSITE" id="PS50920">
    <property type="entry name" value="SOLCAR"/>
    <property type="match status" value="3"/>
</dbReference>
<keyword evidence="6" id="KW-1133">Transmembrane helix</keyword>
<dbReference type="Pfam" id="PF00153">
    <property type="entry name" value="Mito_carr"/>
    <property type="match status" value="3"/>
</dbReference>